<name>W6ANX3_9MOLU</name>
<keyword evidence="6 9" id="KW-0812">Transmembrane</keyword>
<reference evidence="10 11" key="1">
    <citation type="submission" date="2013-09" db="EMBL/GenBank/DDBJ databases">
        <title>Complete genome sequence of Spiroplasma mirum suckling mouse cataract agent.</title>
        <authorList>
            <person name="Landry C.A."/>
            <person name="Bastian F.O."/>
            <person name="Thune R.L."/>
        </authorList>
    </citation>
    <scope>NUCLEOTIDE SEQUENCE [LARGE SCALE GENOMIC DNA]</scope>
    <source>
        <strain evidence="10 11">SMCA</strain>
    </source>
</reference>
<sequence length="55" mass="5920">MQRKKFTKTISATIKTTIGFLIIGEGAGILIGAVKKLENASNLLFGIKRAISNNE</sequence>
<evidence type="ECO:0000256" key="7">
    <source>
        <dbReference type="ARBA" id="ARBA00022989"/>
    </source>
</evidence>
<keyword evidence="5" id="KW-0598">Phosphotransferase system</keyword>
<evidence type="ECO:0000256" key="5">
    <source>
        <dbReference type="ARBA" id="ARBA00022683"/>
    </source>
</evidence>
<organism evidence="10 11">
    <name type="scientific">Spiroplasma mirum ATCC 29335</name>
    <dbReference type="NCBI Taxonomy" id="838561"/>
    <lineage>
        <taxon>Bacteria</taxon>
        <taxon>Bacillati</taxon>
        <taxon>Mycoplasmatota</taxon>
        <taxon>Mollicutes</taxon>
        <taxon>Entomoplasmatales</taxon>
        <taxon>Spiroplasmataceae</taxon>
        <taxon>Spiroplasma</taxon>
    </lineage>
</organism>
<keyword evidence="3" id="KW-1003">Cell membrane</keyword>
<evidence type="ECO:0000256" key="1">
    <source>
        <dbReference type="ARBA" id="ARBA00004651"/>
    </source>
</evidence>
<dbReference type="InterPro" id="IPR004703">
    <property type="entry name" value="PTS_sugar-sp_permease"/>
</dbReference>
<dbReference type="HOGENOM" id="CLU_3030143_0_0_14"/>
<dbReference type="AlphaFoldDB" id="W6ANX3"/>
<dbReference type="KEGG" id="smia:P344_05530"/>
<dbReference type="Proteomes" id="UP000019260">
    <property type="component" value="Chromosome"/>
</dbReference>
<dbReference type="GO" id="GO:0009401">
    <property type="term" value="P:phosphoenolpyruvate-dependent sugar phosphotransferase system"/>
    <property type="evidence" value="ECO:0007669"/>
    <property type="project" value="UniProtKB-KW"/>
</dbReference>
<evidence type="ECO:0000256" key="6">
    <source>
        <dbReference type="ARBA" id="ARBA00022692"/>
    </source>
</evidence>
<dbReference type="GO" id="GO:0005886">
    <property type="term" value="C:plasma membrane"/>
    <property type="evidence" value="ECO:0007669"/>
    <property type="project" value="UniProtKB-SubCell"/>
</dbReference>
<accession>W6ANX3</accession>
<protein>
    <submittedName>
        <fullName evidence="10">Uncharacterized protein</fullName>
    </submittedName>
</protein>
<evidence type="ECO:0000256" key="3">
    <source>
        <dbReference type="ARBA" id="ARBA00022475"/>
    </source>
</evidence>
<keyword evidence="11" id="KW-1185">Reference proteome</keyword>
<gene>
    <name evidence="10" type="ORF">P344_05530</name>
</gene>
<dbReference type="EMBL" id="CP006720">
    <property type="protein sequence ID" value="AHI58425.1"/>
    <property type="molecule type" value="Genomic_DNA"/>
</dbReference>
<dbReference type="STRING" id="838561.P344_05530"/>
<evidence type="ECO:0000256" key="9">
    <source>
        <dbReference type="SAM" id="Phobius"/>
    </source>
</evidence>
<evidence type="ECO:0000256" key="2">
    <source>
        <dbReference type="ARBA" id="ARBA00022448"/>
    </source>
</evidence>
<evidence type="ECO:0000313" key="10">
    <source>
        <dbReference type="EMBL" id="AHI58425.1"/>
    </source>
</evidence>
<keyword evidence="7 9" id="KW-1133">Transmembrane helix</keyword>
<evidence type="ECO:0000313" key="11">
    <source>
        <dbReference type="Proteomes" id="UP000019260"/>
    </source>
</evidence>
<dbReference type="RefSeq" id="WP_269078589.1">
    <property type="nucleotide sequence ID" value="NZ_CP002082.1"/>
</dbReference>
<dbReference type="Pfam" id="PF03611">
    <property type="entry name" value="EIIC-GAT"/>
    <property type="match status" value="1"/>
</dbReference>
<keyword evidence="8 9" id="KW-0472">Membrane</keyword>
<keyword evidence="4" id="KW-0762">Sugar transport</keyword>
<evidence type="ECO:0000256" key="8">
    <source>
        <dbReference type="ARBA" id="ARBA00023136"/>
    </source>
</evidence>
<proteinExistence type="predicted"/>
<comment type="subcellular location">
    <subcellularLocation>
        <location evidence="1">Cell membrane</location>
        <topology evidence="1">Multi-pass membrane protein</topology>
    </subcellularLocation>
</comment>
<keyword evidence="2" id="KW-0813">Transport</keyword>
<dbReference type="PATRIC" id="fig|838561.3.peg.1065"/>
<evidence type="ECO:0000256" key="4">
    <source>
        <dbReference type="ARBA" id="ARBA00022597"/>
    </source>
</evidence>
<feature type="transmembrane region" description="Helical" evidence="9">
    <location>
        <begin position="12"/>
        <end position="34"/>
    </location>
</feature>